<evidence type="ECO:0000313" key="1">
    <source>
        <dbReference type="EMBL" id="VDK80762.1"/>
    </source>
</evidence>
<dbReference type="EMBL" id="UYRR01041218">
    <property type="protein sequence ID" value="VDK80762.1"/>
    <property type="molecule type" value="Genomic_DNA"/>
</dbReference>
<organism evidence="3">
    <name type="scientific">Anisakis simplex</name>
    <name type="common">Herring worm</name>
    <dbReference type="NCBI Taxonomy" id="6269"/>
    <lineage>
        <taxon>Eukaryota</taxon>
        <taxon>Metazoa</taxon>
        <taxon>Ecdysozoa</taxon>
        <taxon>Nematoda</taxon>
        <taxon>Chromadorea</taxon>
        <taxon>Rhabditida</taxon>
        <taxon>Spirurina</taxon>
        <taxon>Ascaridomorpha</taxon>
        <taxon>Ascaridoidea</taxon>
        <taxon>Anisakidae</taxon>
        <taxon>Anisakis</taxon>
        <taxon>Anisakis simplex complex</taxon>
    </lineage>
</organism>
<reference evidence="3" key="1">
    <citation type="submission" date="2017-02" db="UniProtKB">
        <authorList>
            <consortium name="WormBaseParasite"/>
        </authorList>
    </citation>
    <scope>IDENTIFICATION</scope>
</reference>
<evidence type="ECO:0000313" key="3">
    <source>
        <dbReference type="WBParaSite" id="ASIM_0002152201-mRNA-1"/>
    </source>
</evidence>
<evidence type="ECO:0000313" key="2">
    <source>
        <dbReference type="Proteomes" id="UP000267096"/>
    </source>
</evidence>
<dbReference type="InterPro" id="IPR007133">
    <property type="entry name" value="RNA_pol_II-assoc_Paf1"/>
</dbReference>
<proteinExistence type="predicted"/>
<dbReference type="AlphaFoldDB" id="A0A0M3KKJ2"/>
<dbReference type="Proteomes" id="UP000267096">
    <property type="component" value="Unassembled WGS sequence"/>
</dbReference>
<dbReference type="WBParaSite" id="ASIM_0002152201-mRNA-1">
    <property type="protein sequence ID" value="ASIM_0002152201-mRNA-1"/>
    <property type="gene ID" value="ASIM_0002152201"/>
</dbReference>
<name>A0A0M3KKJ2_ANISI</name>
<dbReference type="GO" id="GO:0006368">
    <property type="term" value="P:transcription elongation by RNA polymerase II"/>
    <property type="evidence" value="ECO:0007669"/>
    <property type="project" value="InterPro"/>
</dbReference>
<sequence>MMDEEGEQFVTYFLPTKETLDKRMLDSGDDKEFDPDYTYEYYSVRDYN</sequence>
<dbReference type="Pfam" id="PF03985">
    <property type="entry name" value="Paf1"/>
    <property type="match status" value="1"/>
</dbReference>
<reference evidence="1 2" key="2">
    <citation type="submission" date="2018-11" db="EMBL/GenBank/DDBJ databases">
        <authorList>
            <consortium name="Pathogen Informatics"/>
        </authorList>
    </citation>
    <scope>NUCLEOTIDE SEQUENCE [LARGE SCALE GENOMIC DNA]</scope>
</reference>
<protein>
    <submittedName>
        <fullName evidence="3">RNA polymerase II-associated factor 1 homolog</fullName>
    </submittedName>
</protein>
<accession>A0A0M3KKJ2</accession>
<dbReference type="OrthoDB" id="10260285at2759"/>
<gene>
    <name evidence="1" type="ORF">ASIM_LOCUS20890</name>
</gene>
<keyword evidence="2" id="KW-1185">Reference proteome</keyword>
<dbReference type="GO" id="GO:0016593">
    <property type="term" value="C:Cdc73/Paf1 complex"/>
    <property type="evidence" value="ECO:0007669"/>
    <property type="project" value="InterPro"/>
</dbReference>